<dbReference type="GO" id="GO:0004180">
    <property type="term" value="F:carboxypeptidase activity"/>
    <property type="evidence" value="ECO:0007669"/>
    <property type="project" value="UniProtKB-ARBA"/>
</dbReference>
<dbReference type="InterPro" id="IPR038063">
    <property type="entry name" value="Transpep_catalytic_dom"/>
</dbReference>
<evidence type="ECO:0000313" key="11">
    <source>
        <dbReference type="EMBL" id="GHC76427.1"/>
    </source>
</evidence>
<evidence type="ECO:0000256" key="9">
    <source>
        <dbReference type="SAM" id="SignalP"/>
    </source>
</evidence>
<evidence type="ECO:0000256" key="5">
    <source>
        <dbReference type="ARBA" id="ARBA00022984"/>
    </source>
</evidence>
<proteinExistence type="inferred from homology"/>
<keyword evidence="9" id="KW-0732">Signal</keyword>
<sequence>MLSSGHIVRDMSQVTPDDRPRRISGVIVKRALQALMLASLVALAACQDKTLSDIAPKANAKLPARIVQQMKAKGMNEKSPIMVRIFKEEAKLEVWKQKTNGRYDIIASYDICKWSGKLGPKFKEGDRQAPEGFYTVGPSSLNPNSSYHLSFNMGFPNAYDRVNNRTGMHLMVHGGCSSSGCYSMTDEQVTEIYAFARDAFSGGQRNFQIQAFPFRMTPANMARYKDDPNIEFWKMLKEGYDHFEITKVPPKVDVCDKKYVFNQMTLDGQPISPTSACPVMTQPDSLKLAYQSYKNNYESAFDKALGGKITRPAPSIQGLAEVDLVVDWTKRRARGEAVTREPPSLSPEGAVLAPQDNAIVRIANPDGTRRADPAPQNRTRFSPAQQAITTPSASAPAPAARPANIAPAVTPTPVPADVPSAAAPSAEVPIMAAQPEQEKTGFGQRFRGLFTR</sequence>
<feature type="signal peptide" evidence="9">
    <location>
        <begin position="1"/>
        <end position="44"/>
    </location>
</feature>
<dbReference type="SUPFAM" id="SSF141523">
    <property type="entry name" value="L,D-transpeptidase catalytic domain-like"/>
    <property type="match status" value="1"/>
</dbReference>
<comment type="caution">
    <text evidence="11">The sequence shown here is derived from an EMBL/GenBank/DDBJ whole genome shotgun (WGS) entry which is preliminary data.</text>
</comment>
<dbReference type="PANTHER" id="PTHR36699">
    <property type="entry name" value="LD-TRANSPEPTIDASE"/>
    <property type="match status" value="1"/>
</dbReference>
<evidence type="ECO:0000313" key="12">
    <source>
        <dbReference type="Proteomes" id="UP000641137"/>
    </source>
</evidence>
<evidence type="ECO:0000259" key="10">
    <source>
        <dbReference type="PROSITE" id="PS52029"/>
    </source>
</evidence>
<feature type="region of interest" description="Disordered" evidence="8">
    <location>
        <begin position="364"/>
        <end position="452"/>
    </location>
</feature>
<feature type="compositionally biased region" description="Polar residues" evidence="8">
    <location>
        <begin position="376"/>
        <end position="386"/>
    </location>
</feature>
<keyword evidence="4 7" id="KW-0133">Cell shape</keyword>
<evidence type="ECO:0000256" key="1">
    <source>
        <dbReference type="ARBA" id="ARBA00004752"/>
    </source>
</evidence>
<feature type="chain" id="PRO_5035185570" description="L,D-TPase catalytic domain-containing protein" evidence="9">
    <location>
        <begin position="45"/>
        <end position="452"/>
    </location>
</feature>
<dbReference type="GO" id="GO:0071555">
    <property type="term" value="P:cell wall organization"/>
    <property type="evidence" value="ECO:0007669"/>
    <property type="project" value="UniProtKB-UniRule"/>
</dbReference>
<keyword evidence="12" id="KW-1185">Reference proteome</keyword>
<dbReference type="PANTHER" id="PTHR36699:SF1">
    <property type="entry name" value="L,D-TRANSPEPTIDASE YAFK-RELATED"/>
    <property type="match status" value="1"/>
</dbReference>
<accession>A0A8J3GHQ9</accession>
<evidence type="ECO:0000256" key="7">
    <source>
        <dbReference type="PROSITE-ProRule" id="PRU01373"/>
    </source>
</evidence>
<protein>
    <recommendedName>
        <fullName evidence="10">L,D-TPase catalytic domain-containing protein</fullName>
    </recommendedName>
</protein>
<feature type="compositionally biased region" description="Low complexity" evidence="8">
    <location>
        <begin position="417"/>
        <end position="430"/>
    </location>
</feature>
<keyword evidence="5 7" id="KW-0573">Peptidoglycan synthesis</keyword>
<keyword evidence="3" id="KW-0808">Transferase</keyword>
<evidence type="ECO:0000256" key="3">
    <source>
        <dbReference type="ARBA" id="ARBA00022679"/>
    </source>
</evidence>
<dbReference type="EMBL" id="BMZO01000009">
    <property type="protein sequence ID" value="GHC76427.1"/>
    <property type="molecule type" value="Genomic_DNA"/>
</dbReference>
<keyword evidence="6 7" id="KW-0961">Cell wall biogenesis/degradation</keyword>
<reference evidence="11" key="2">
    <citation type="submission" date="2020-09" db="EMBL/GenBank/DDBJ databases">
        <authorList>
            <person name="Sun Q."/>
            <person name="Kim S."/>
        </authorList>
    </citation>
    <scope>NUCLEOTIDE SEQUENCE</scope>
    <source>
        <strain evidence="11">KCTC 42097</strain>
    </source>
</reference>
<dbReference type="InterPro" id="IPR005490">
    <property type="entry name" value="LD_TPept_cat_dom"/>
</dbReference>
<evidence type="ECO:0000256" key="4">
    <source>
        <dbReference type="ARBA" id="ARBA00022960"/>
    </source>
</evidence>
<gene>
    <name evidence="11" type="ORF">GCM10010136_27120</name>
</gene>
<dbReference type="GO" id="GO:0009252">
    <property type="term" value="P:peptidoglycan biosynthetic process"/>
    <property type="evidence" value="ECO:0007669"/>
    <property type="project" value="UniProtKB-KW"/>
</dbReference>
<dbReference type="Proteomes" id="UP000641137">
    <property type="component" value="Unassembled WGS sequence"/>
</dbReference>
<organism evidence="11 12">
    <name type="scientific">Limoniibacter endophyticus</name>
    <dbReference type="NCBI Taxonomy" id="1565040"/>
    <lineage>
        <taxon>Bacteria</taxon>
        <taxon>Pseudomonadati</taxon>
        <taxon>Pseudomonadota</taxon>
        <taxon>Alphaproteobacteria</taxon>
        <taxon>Hyphomicrobiales</taxon>
        <taxon>Bartonellaceae</taxon>
        <taxon>Limoniibacter</taxon>
    </lineage>
</organism>
<feature type="compositionally biased region" description="Low complexity" evidence="8">
    <location>
        <begin position="387"/>
        <end position="409"/>
    </location>
</feature>
<comment type="pathway">
    <text evidence="1 7">Cell wall biogenesis; peptidoglycan biosynthesis.</text>
</comment>
<evidence type="ECO:0000256" key="2">
    <source>
        <dbReference type="ARBA" id="ARBA00005992"/>
    </source>
</evidence>
<evidence type="ECO:0000256" key="6">
    <source>
        <dbReference type="ARBA" id="ARBA00023316"/>
    </source>
</evidence>
<feature type="active site" description="Proton donor/acceptor" evidence="7">
    <location>
        <position position="173"/>
    </location>
</feature>
<feature type="domain" description="L,D-TPase catalytic" evidence="10">
    <location>
        <begin position="81"/>
        <end position="212"/>
    </location>
</feature>
<reference evidence="11" key="1">
    <citation type="journal article" date="2014" name="Int. J. Syst. Evol. Microbiol.">
        <title>Complete genome sequence of Corynebacterium casei LMG S-19264T (=DSM 44701T), isolated from a smear-ripened cheese.</title>
        <authorList>
            <consortium name="US DOE Joint Genome Institute (JGI-PGF)"/>
            <person name="Walter F."/>
            <person name="Albersmeier A."/>
            <person name="Kalinowski J."/>
            <person name="Ruckert C."/>
        </authorList>
    </citation>
    <scope>NUCLEOTIDE SEQUENCE</scope>
    <source>
        <strain evidence="11">KCTC 42097</strain>
    </source>
</reference>
<dbReference type="GO" id="GO:0008360">
    <property type="term" value="P:regulation of cell shape"/>
    <property type="evidence" value="ECO:0007669"/>
    <property type="project" value="UniProtKB-UniRule"/>
</dbReference>
<dbReference type="GO" id="GO:0016740">
    <property type="term" value="F:transferase activity"/>
    <property type="evidence" value="ECO:0007669"/>
    <property type="project" value="UniProtKB-KW"/>
</dbReference>
<feature type="active site" description="Nucleophile" evidence="7">
    <location>
        <position position="181"/>
    </location>
</feature>
<evidence type="ECO:0000256" key="8">
    <source>
        <dbReference type="SAM" id="MobiDB-lite"/>
    </source>
</evidence>
<name>A0A8J3GHQ9_9HYPH</name>
<comment type="similarity">
    <text evidence="2">Belongs to the YkuD family.</text>
</comment>
<dbReference type="AlphaFoldDB" id="A0A8J3GHQ9"/>
<dbReference type="PROSITE" id="PS52029">
    <property type="entry name" value="LD_TPASE"/>
    <property type="match status" value="1"/>
</dbReference>